<comment type="caution">
    <text evidence="2">The sequence shown here is derived from an EMBL/GenBank/DDBJ whole genome shotgun (WGS) entry which is preliminary data.</text>
</comment>
<reference evidence="2" key="1">
    <citation type="journal article" date="2014" name="Front. Microbiol.">
        <title>High frequency of phylogenetically diverse reductive dehalogenase-homologous genes in deep subseafloor sedimentary metagenomes.</title>
        <authorList>
            <person name="Kawai M."/>
            <person name="Futagami T."/>
            <person name="Toyoda A."/>
            <person name="Takaki Y."/>
            <person name="Nishi S."/>
            <person name="Hori S."/>
            <person name="Arai W."/>
            <person name="Tsubouchi T."/>
            <person name="Morono Y."/>
            <person name="Uchiyama I."/>
            <person name="Ito T."/>
            <person name="Fujiyama A."/>
            <person name="Inagaki F."/>
            <person name="Takami H."/>
        </authorList>
    </citation>
    <scope>NUCLEOTIDE SEQUENCE</scope>
    <source>
        <strain evidence="2">Expedition CK06-06</strain>
    </source>
</reference>
<dbReference type="InterPro" id="IPR045441">
    <property type="entry name" value="DUF6506"/>
</dbReference>
<organism evidence="2">
    <name type="scientific">marine sediment metagenome</name>
    <dbReference type="NCBI Taxonomy" id="412755"/>
    <lineage>
        <taxon>unclassified sequences</taxon>
        <taxon>metagenomes</taxon>
        <taxon>ecological metagenomes</taxon>
    </lineage>
</organism>
<evidence type="ECO:0000256" key="1">
    <source>
        <dbReference type="SAM" id="MobiDB-lite"/>
    </source>
</evidence>
<feature type="region of interest" description="Disordered" evidence="1">
    <location>
        <begin position="87"/>
        <end position="106"/>
    </location>
</feature>
<sequence length="106" mass="11502">MSFNVLFIAHAPDADKHKHRSEIDTGKYHLFSVVVRNQTEAIEIAREIVDDRNIDTILLCPGFTHSAVAEISEALGGRVGVAVARGDGPSNKISAQARSREGYAKS</sequence>
<dbReference type="Pfam" id="PF20116">
    <property type="entry name" value="DUF6506"/>
    <property type="match status" value="1"/>
</dbReference>
<protein>
    <submittedName>
        <fullName evidence="2">Uncharacterized protein</fullName>
    </submittedName>
</protein>
<dbReference type="AlphaFoldDB" id="X0RXY6"/>
<proteinExistence type="predicted"/>
<dbReference type="EMBL" id="BARS01005024">
    <property type="protein sequence ID" value="GAF67866.1"/>
    <property type="molecule type" value="Genomic_DNA"/>
</dbReference>
<evidence type="ECO:0000313" key="2">
    <source>
        <dbReference type="EMBL" id="GAF67866.1"/>
    </source>
</evidence>
<gene>
    <name evidence="2" type="ORF">S01H1_09837</name>
</gene>
<accession>X0RXY6</accession>
<name>X0RXY6_9ZZZZ</name>